<evidence type="ECO:0000256" key="2">
    <source>
        <dbReference type="SAM" id="SignalP"/>
    </source>
</evidence>
<evidence type="ECO:0000259" key="3">
    <source>
        <dbReference type="Pfam" id="PF07687"/>
    </source>
</evidence>
<dbReference type="InterPro" id="IPR036264">
    <property type="entry name" value="Bact_exopeptidase_dim_dom"/>
</dbReference>
<dbReference type="SUPFAM" id="SSF53187">
    <property type="entry name" value="Zn-dependent exopeptidases"/>
    <property type="match status" value="1"/>
</dbReference>
<dbReference type="InterPro" id="IPR017439">
    <property type="entry name" value="Amidohydrolase"/>
</dbReference>
<sequence>MKFKKLFIISMAILNCTCFTVFAQDVNLGIKKLLPEIHKAVDKDAKRVHEIFKDIHQHPELGFMEFRTAGIVAKELRELGFEVKTEIGITGVVGILKNGDGPTFMFRGDMDALPIKEETGLSYASQEKVYNLDGVEVPVSHMCGHDAHTAWTIALAKSMVRLKDKWSGTLVIVAQPAEEPIEGAIAMINDGMYTRHSVPKPDYYLTFHSGPFSVGTVVLTGGRLNTGSQHIDVKFHGSGGHGSSPHHATDPIIMAGMAIVQYQTIVSRMADPTETSVLTVGMVQAGATYNVIPTEANLKLKLHYPTIEAGEKMINGIKRISDNTAKTYGITSKEMMPEISIKGYAPPVVNSEEWIKQIRTVLSESEAADKIINDERVTEGVAVHDLEIPGSDDAFVLIEGMEAVKGAYIGIGTANADLVAAARSEGKEFPFYAHEPNYIVDLEGITYGTKVATIIALDALGK</sequence>
<reference evidence="4" key="1">
    <citation type="submission" date="2023-06" db="EMBL/GenBank/DDBJ databases">
        <title>Robiginitalea aurantiacus sp. nov. and Algoriphagus sediminis sp. nov., isolated from coastal sediment.</title>
        <authorList>
            <person name="Zhou Z.Y."/>
            <person name="An J."/>
            <person name="Jia Y.W."/>
            <person name="Du Z.J."/>
        </authorList>
    </citation>
    <scope>NUCLEOTIDE SEQUENCE</scope>
    <source>
        <strain evidence="4">C2-7</strain>
    </source>
</reference>
<feature type="chain" id="PRO_5045096630" evidence="2">
    <location>
        <begin position="24"/>
        <end position="462"/>
    </location>
</feature>
<evidence type="ECO:0000313" key="5">
    <source>
        <dbReference type="Proteomes" id="UP001171916"/>
    </source>
</evidence>
<dbReference type="RefSeq" id="WP_289998785.1">
    <property type="nucleotide sequence ID" value="NZ_JAUEPH010000002.1"/>
</dbReference>
<dbReference type="Pfam" id="PF01546">
    <property type="entry name" value="Peptidase_M20"/>
    <property type="match status" value="1"/>
</dbReference>
<evidence type="ECO:0000313" key="4">
    <source>
        <dbReference type="EMBL" id="MDN3203221.1"/>
    </source>
</evidence>
<dbReference type="PANTHER" id="PTHR11014">
    <property type="entry name" value="PEPTIDASE M20 FAMILY MEMBER"/>
    <property type="match status" value="1"/>
</dbReference>
<keyword evidence="2" id="KW-0732">Signal</keyword>
<dbReference type="EMBL" id="JAUEPH010000002">
    <property type="protein sequence ID" value="MDN3203221.1"/>
    <property type="molecule type" value="Genomic_DNA"/>
</dbReference>
<comment type="caution">
    <text evidence="4">The sequence shown here is derived from an EMBL/GenBank/DDBJ whole genome shotgun (WGS) entry which is preliminary data.</text>
</comment>
<dbReference type="SUPFAM" id="SSF55031">
    <property type="entry name" value="Bacterial exopeptidase dimerisation domain"/>
    <property type="match status" value="1"/>
</dbReference>
<gene>
    <name evidence="4" type="ORF">QVH07_03640</name>
</gene>
<dbReference type="InterPro" id="IPR011650">
    <property type="entry name" value="Peptidase_M20_dimer"/>
</dbReference>
<proteinExistence type="predicted"/>
<accession>A0ABT7Y9M8</accession>
<dbReference type="Gene3D" id="3.30.70.360">
    <property type="match status" value="1"/>
</dbReference>
<dbReference type="Gene3D" id="3.40.630.10">
    <property type="entry name" value="Zn peptidases"/>
    <property type="match status" value="1"/>
</dbReference>
<feature type="signal peptide" evidence="2">
    <location>
        <begin position="1"/>
        <end position="23"/>
    </location>
</feature>
<keyword evidence="1" id="KW-0378">Hydrolase</keyword>
<organism evidence="4 5">
    <name type="scientific">Algoriphagus sediminis</name>
    <dbReference type="NCBI Taxonomy" id="3057113"/>
    <lineage>
        <taxon>Bacteria</taxon>
        <taxon>Pseudomonadati</taxon>
        <taxon>Bacteroidota</taxon>
        <taxon>Cytophagia</taxon>
        <taxon>Cytophagales</taxon>
        <taxon>Cyclobacteriaceae</taxon>
        <taxon>Algoriphagus</taxon>
    </lineage>
</organism>
<protein>
    <submittedName>
        <fullName evidence="4">Amidohydrolase</fullName>
    </submittedName>
</protein>
<name>A0ABT7Y9M8_9BACT</name>
<feature type="domain" description="Peptidase M20 dimerisation" evidence="3">
    <location>
        <begin position="227"/>
        <end position="327"/>
    </location>
</feature>
<keyword evidence="5" id="KW-1185">Reference proteome</keyword>
<dbReference type="NCBIfam" id="TIGR01891">
    <property type="entry name" value="amidohydrolases"/>
    <property type="match status" value="1"/>
</dbReference>
<evidence type="ECO:0000256" key="1">
    <source>
        <dbReference type="ARBA" id="ARBA00022801"/>
    </source>
</evidence>
<dbReference type="Pfam" id="PF07687">
    <property type="entry name" value="M20_dimer"/>
    <property type="match status" value="1"/>
</dbReference>
<dbReference type="PANTHER" id="PTHR11014:SF63">
    <property type="entry name" value="METALLOPEPTIDASE, PUTATIVE (AFU_ORTHOLOGUE AFUA_6G09600)-RELATED"/>
    <property type="match status" value="1"/>
</dbReference>
<dbReference type="InterPro" id="IPR002933">
    <property type="entry name" value="Peptidase_M20"/>
</dbReference>
<dbReference type="Proteomes" id="UP001171916">
    <property type="component" value="Unassembled WGS sequence"/>
</dbReference>